<dbReference type="InterPro" id="IPR013406">
    <property type="entry name" value="CHP02574_addiction_mod"/>
</dbReference>
<dbReference type="Pfam" id="PF09720">
    <property type="entry name" value="Unstab_antitox"/>
    <property type="match status" value="1"/>
</dbReference>
<dbReference type="KEGG" id="clz:BIU88_06880"/>
<dbReference type="EMBL" id="CP017305">
    <property type="protein sequence ID" value="AOS85040.1"/>
    <property type="molecule type" value="Genomic_DNA"/>
</dbReference>
<name>A0A1D8D1L8_CHLLM</name>
<dbReference type="STRING" id="274537.BIU88_06880"/>
<reference evidence="1" key="1">
    <citation type="submission" date="2016-09" db="EMBL/GenBank/DDBJ databases">
        <title>Genome sequence of Chlorobaculum limnaeum.</title>
        <authorList>
            <person name="Liu Z."/>
            <person name="Tank M."/>
            <person name="Bryant D.A."/>
        </authorList>
    </citation>
    <scope>NUCLEOTIDE SEQUENCE [LARGE SCALE GENOMIC DNA]</scope>
    <source>
        <strain evidence="1">DSM 1677</strain>
    </source>
</reference>
<organism evidence="1 2">
    <name type="scientific">Chlorobaculum limnaeum</name>
    <dbReference type="NCBI Taxonomy" id="274537"/>
    <lineage>
        <taxon>Bacteria</taxon>
        <taxon>Pseudomonadati</taxon>
        <taxon>Chlorobiota</taxon>
        <taxon>Chlorobiia</taxon>
        <taxon>Chlorobiales</taxon>
        <taxon>Chlorobiaceae</taxon>
        <taxon>Chlorobaculum</taxon>
    </lineage>
</organism>
<keyword evidence="2" id="KW-1185">Reference proteome</keyword>
<evidence type="ECO:0008006" key="3">
    <source>
        <dbReference type="Google" id="ProtNLM"/>
    </source>
</evidence>
<proteinExistence type="predicted"/>
<dbReference type="AlphaFoldDB" id="A0A1D8D1L8"/>
<protein>
    <recommendedName>
        <fullName evidence="3">Addiction module protein</fullName>
    </recommendedName>
</protein>
<evidence type="ECO:0000313" key="1">
    <source>
        <dbReference type="EMBL" id="AOS85040.1"/>
    </source>
</evidence>
<accession>A0A1D8D1L8</accession>
<gene>
    <name evidence="1" type="ORF">BIU88_06880</name>
</gene>
<sequence length="93" mass="10726">MCIITLKGFFSRRKAKLKAHDRVIEEALTLSADIRLNLIEKLLMSFNQPADEEIDRLWAGNAELRIAQVEEGTVKFVIVEEVFAKPSRKYKFS</sequence>
<dbReference type="Proteomes" id="UP000095185">
    <property type="component" value="Chromosome"/>
</dbReference>
<evidence type="ECO:0000313" key="2">
    <source>
        <dbReference type="Proteomes" id="UP000095185"/>
    </source>
</evidence>